<evidence type="ECO:0000256" key="7">
    <source>
        <dbReference type="ARBA" id="ARBA00022777"/>
    </source>
</evidence>
<dbReference type="InterPro" id="IPR035965">
    <property type="entry name" value="PAS-like_dom_sf"/>
</dbReference>
<feature type="domain" description="HAMP" evidence="14">
    <location>
        <begin position="208"/>
        <end position="262"/>
    </location>
</feature>
<evidence type="ECO:0000259" key="13">
    <source>
        <dbReference type="PROSITE" id="PS50109"/>
    </source>
</evidence>
<dbReference type="Gene3D" id="3.30.565.10">
    <property type="entry name" value="Histidine kinase-like ATPase, C-terminal domain"/>
    <property type="match status" value="1"/>
</dbReference>
<keyword evidence="10" id="KW-0175">Coiled coil</keyword>
<dbReference type="SUPFAM" id="SSF55874">
    <property type="entry name" value="ATPase domain of HSP90 chaperone/DNA topoisomerase II/histidine kinase"/>
    <property type="match status" value="1"/>
</dbReference>
<dbReference type="GO" id="GO:0005524">
    <property type="term" value="F:ATP binding"/>
    <property type="evidence" value="ECO:0007669"/>
    <property type="project" value="UniProtKB-KW"/>
</dbReference>
<dbReference type="PANTHER" id="PTHR43711">
    <property type="entry name" value="TWO-COMPONENT HISTIDINE KINASE"/>
    <property type="match status" value="1"/>
</dbReference>
<feature type="transmembrane region" description="Helical" evidence="12">
    <location>
        <begin position="186"/>
        <end position="206"/>
    </location>
</feature>
<dbReference type="Pfam" id="PF00512">
    <property type="entry name" value="HisKA"/>
    <property type="match status" value="1"/>
</dbReference>
<evidence type="ECO:0000256" key="5">
    <source>
        <dbReference type="ARBA" id="ARBA00022679"/>
    </source>
</evidence>
<dbReference type="InterPro" id="IPR003660">
    <property type="entry name" value="HAMP_dom"/>
</dbReference>
<evidence type="ECO:0000256" key="8">
    <source>
        <dbReference type="ARBA" id="ARBA00022989"/>
    </source>
</evidence>
<proteinExistence type="predicted"/>
<keyword evidence="15" id="KW-0547">Nucleotide-binding</keyword>
<dbReference type="Gene3D" id="3.30.450.20">
    <property type="entry name" value="PAS domain"/>
    <property type="match status" value="1"/>
</dbReference>
<dbReference type="CDD" id="cd00082">
    <property type="entry name" value="HisKA"/>
    <property type="match status" value="1"/>
</dbReference>
<dbReference type="PANTHER" id="PTHR43711:SF1">
    <property type="entry name" value="HISTIDINE KINASE 1"/>
    <property type="match status" value="1"/>
</dbReference>
<dbReference type="PROSITE" id="PS50885">
    <property type="entry name" value="HAMP"/>
    <property type="match status" value="1"/>
</dbReference>
<dbReference type="SMART" id="SM00387">
    <property type="entry name" value="HATPase_c"/>
    <property type="match status" value="1"/>
</dbReference>
<comment type="caution">
    <text evidence="15">The sequence shown here is derived from an EMBL/GenBank/DDBJ whole genome shotgun (WGS) entry which is preliminary data.</text>
</comment>
<dbReference type="Gene3D" id="6.10.340.10">
    <property type="match status" value="1"/>
</dbReference>
<dbReference type="RefSeq" id="WP_318595801.1">
    <property type="nucleotide sequence ID" value="NZ_JAWSTH010000006.1"/>
</dbReference>
<dbReference type="Pfam" id="PF02518">
    <property type="entry name" value="HATPase_c"/>
    <property type="match status" value="1"/>
</dbReference>
<dbReference type="InterPro" id="IPR050736">
    <property type="entry name" value="Sensor_HK_Regulatory"/>
</dbReference>
<organism evidence="15 16">
    <name type="scientific">Conexibacter stalactiti</name>
    <dbReference type="NCBI Taxonomy" id="1940611"/>
    <lineage>
        <taxon>Bacteria</taxon>
        <taxon>Bacillati</taxon>
        <taxon>Actinomycetota</taxon>
        <taxon>Thermoleophilia</taxon>
        <taxon>Solirubrobacterales</taxon>
        <taxon>Conexibacteraceae</taxon>
        <taxon>Conexibacter</taxon>
    </lineage>
</organism>
<dbReference type="SUPFAM" id="SSF158472">
    <property type="entry name" value="HAMP domain-like"/>
    <property type="match status" value="1"/>
</dbReference>
<evidence type="ECO:0000256" key="2">
    <source>
        <dbReference type="ARBA" id="ARBA00004236"/>
    </source>
</evidence>
<dbReference type="InterPro" id="IPR003661">
    <property type="entry name" value="HisK_dim/P_dom"/>
</dbReference>
<keyword evidence="6 12" id="KW-0812">Transmembrane</keyword>
<dbReference type="InterPro" id="IPR036890">
    <property type="entry name" value="HATPase_C_sf"/>
</dbReference>
<keyword evidence="8 12" id="KW-1133">Transmembrane helix</keyword>
<gene>
    <name evidence="15" type="ORF">R7226_04285</name>
</gene>
<protein>
    <recommendedName>
        <fullName evidence="3">histidine kinase</fullName>
        <ecNumber evidence="3">2.7.13.3</ecNumber>
    </recommendedName>
</protein>
<dbReference type="SUPFAM" id="SSF47384">
    <property type="entry name" value="Homodimeric domain of signal transducing histidine kinase"/>
    <property type="match status" value="1"/>
</dbReference>
<dbReference type="EMBL" id="JAWSTH010000006">
    <property type="protein sequence ID" value="MDW5593540.1"/>
    <property type="molecule type" value="Genomic_DNA"/>
</dbReference>
<evidence type="ECO:0000256" key="11">
    <source>
        <dbReference type="SAM" id="MobiDB-lite"/>
    </source>
</evidence>
<evidence type="ECO:0000313" key="16">
    <source>
        <dbReference type="Proteomes" id="UP001284601"/>
    </source>
</evidence>
<dbReference type="SMART" id="SM00388">
    <property type="entry name" value="HisKA"/>
    <property type="match status" value="1"/>
</dbReference>
<keyword evidence="9" id="KW-0902">Two-component regulatory system</keyword>
<reference evidence="16" key="1">
    <citation type="submission" date="2023-07" db="EMBL/GenBank/DDBJ databases">
        <title>Conexibacter stalactiti sp. nov., isolated from stalactites in a lava cave and emended description of the genus Conexibacter.</title>
        <authorList>
            <person name="Lee S.D."/>
        </authorList>
    </citation>
    <scope>NUCLEOTIDE SEQUENCE [LARGE SCALE GENOMIC DNA]</scope>
    <source>
        <strain evidence="16">KCTC 39840</strain>
    </source>
</reference>
<evidence type="ECO:0000256" key="1">
    <source>
        <dbReference type="ARBA" id="ARBA00000085"/>
    </source>
</evidence>
<sequence length="669" mass="72136">MRRNGGLRRRLLVGIGTLTVLFLAVLGVMLFAIHELRSTDQAAQKTANVVVPTSRVQAKLTELETAMRDHVERRDTPSRQALDDAIGRLRGALDRLDAALVSGADDHPAAAGIAAEAANTRAFLDTTVEPILTDREISLGDGERSSDAEREAEEIGVALNRLVETGRATLLPRREQTGNLAQFAEFVGIAGIVFTLLLLAGCLLYIRRSVLDPLRRVGEAARAIADGDLKVRVEDEHGESGEVAELAQTFNRMAASLEENRDAMQRQNAELESRGAELVDAVRSAREGASVLRAVLDATPDAIALLDRDGHAIVDNPPMRAVRAAFGARATAIDQDGTLVPLDAAAAGDQGREARDEITLLGTRRAFARYATPVRDGHGRQIGRLLVLREVTGEREAERVKEEFFALVSHELRTPLTAILGYVELVLGEHSHPDADTAEQHRYLEIVERNAQRLLRLVGDLLFAAQVESGSLLLEPDVVDLAQITREAVEAARPRAEDAGILLGAQIDELPQSVGDRDRLAQVLDNLISNALKFTHSGGHVEVRLSTEGADARLEVADTGVGVPPEEQARLFDRFFRASNATTRAVPGVGLGLMIVRAIVAAHGGTISVASEVDAGTTFTVRLPLRPAEAPEDGRVYSDATGGRYRYPKPRTVSIGEGAAASQPSLRRR</sequence>
<dbReference type="InterPro" id="IPR005467">
    <property type="entry name" value="His_kinase_dom"/>
</dbReference>
<name>A0ABU4HLU4_9ACTN</name>
<dbReference type="SUPFAM" id="SSF55785">
    <property type="entry name" value="PYP-like sensor domain (PAS domain)"/>
    <property type="match status" value="1"/>
</dbReference>
<evidence type="ECO:0000259" key="14">
    <source>
        <dbReference type="PROSITE" id="PS50885"/>
    </source>
</evidence>
<feature type="transmembrane region" description="Helical" evidence="12">
    <location>
        <begin position="12"/>
        <end position="33"/>
    </location>
</feature>
<evidence type="ECO:0000256" key="4">
    <source>
        <dbReference type="ARBA" id="ARBA00022553"/>
    </source>
</evidence>
<dbReference type="SMART" id="SM00304">
    <property type="entry name" value="HAMP"/>
    <property type="match status" value="1"/>
</dbReference>
<evidence type="ECO:0000256" key="3">
    <source>
        <dbReference type="ARBA" id="ARBA00012438"/>
    </source>
</evidence>
<feature type="region of interest" description="Disordered" evidence="11">
    <location>
        <begin position="631"/>
        <end position="669"/>
    </location>
</feature>
<comment type="catalytic activity">
    <reaction evidence="1">
        <text>ATP + protein L-histidine = ADP + protein N-phospho-L-histidine.</text>
        <dbReference type="EC" id="2.7.13.3"/>
    </reaction>
</comment>
<dbReference type="EC" id="2.7.13.3" evidence="3"/>
<dbReference type="PRINTS" id="PR00344">
    <property type="entry name" value="BCTRLSENSOR"/>
</dbReference>
<evidence type="ECO:0000256" key="12">
    <source>
        <dbReference type="SAM" id="Phobius"/>
    </source>
</evidence>
<dbReference type="PROSITE" id="PS50109">
    <property type="entry name" value="HIS_KIN"/>
    <property type="match status" value="1"/>
</dbReference>
<feature type="domain" description="Histidine kinase" evidence="13">
    <location>
        <begin position="407"/>
        <end position="627"/>
    </location>
</feature>
<comment type="subcellular location">
    <subcellularLocation>
        <location evidence="2">Cell membrane</location>
    </subcellularLocation>
</comment>
<evidence type="ECO:0000313" key="15">
    <source>
        <dbReference type="EMBL" id="MDW5593540.1"/>
    </source>
</evidence>
<dbReference type="InterPro" id="IPR036097">
    <property type="entry name" value="HisK_dim/P_sf"/>
</dbReference>
<evidence type="ECO:0000256" key="10">
    <source>
        <dbReference type="SAM" id="Coils"/>
    </source>
</evidence>
<dbReference type="Gene3D" id="1.10.287.130">
    <property type="match status" value="1"/>
</dbReference>
<dbReference type="Proteomes" id="UP001284601">
    <property type="component" value="Unassembled WGS sequence"/>
</dbReference>
<dbReference type="CDD" id="cd06225">
    <property type="entry name" value="HAMP"/>
    <property type="match status" value="1"/>
</dbReference>
<keyword evidence="12" id="KW-0472">Membrane</keyword>
<dbReference type="InterPro" id="IPR004358">
    <property type="entry name" value="Sig_transdc_His_kin-like_C"/>
</dbReference>
<keyword evidence="15" id="KW-0067">ATP-binding</keyword>
<keyword evidence="16" id="KW-1185">Reference proteome</keyword>
<keyword evidence="7" id="KW-0418">Kinase</keyword>
<keyword evidence="4" id="KW-0597">Phosphoprotein</keyword>
<accession>A0ABU4HLU4</accession>
<evidence type="ECO:0000256" key="9">
    <source>
        <dbReference type="ARBA" id="ARBA00023012"/>
    </source>
</evidence>
<dbReference type="CDD" id="cd16922">
    <property type="entry name" value="HATPase_EvgS-ArcB-TorS-like"/>
    <property type="match status" value="1"/>
</dbReference>
<dbReference type="InterPro" id="IPR003594">
    <property type="entry name" value="HATPase_dom"/>
</dbReference>
<feature type="coiled-coil region" evidence="10">
    <location>
        <begin position="247"/>
        <end position="281"/>
    </location>
</feature>
<evidence type="ECO:0000256" key="6">
    <source>
        <dbReference type="ARBA" id="ARBA00022692"/>
    </source>
</evidence>
<keyword evidence="5" id="KW-0808">Transferase</keyword>
<dbReference type="Pfam" id="PF00672">
    <property type="entry name" value="HAMP"/>
    <property type="match status" value="1"/>
</dbReference>